<dbReference type="Proteomes" id="UP000624325">
    <property type="component" value="Unassembled WGS sequence"/>
</dbReference>
<proteinExistence type="predicted"/>
<sequence length="145" mass="15589">MTSTLQPHQMLRIGQPVHVNLNASWLPATVAFVATRHVGVTYHNGVPAQLTDTVVPWAVRPADGAQLRAARRIATGDQVIFGSTVRTVAAPPWKGRDGWLVLHFTDGGQPALVHPGAVLRLVDDTPQVTVNGRPLTTSQGRRIDA</sequence>
<comment type="caution">
    <text evidence="1">The sequence shown here is derived from an EMBL/GenBank/DDBJ whole genome shotgun (WGS) entry which is preliminary data.</text>
</comment>
<dbReference type="RefSeq" id="WP_203706118.1">
    <property type="nucleotide sequence ID" value="NZ_BAAALU010000018.1"/>
</dbReference>
<dbReference type="EMBL" id="BONC01000044">
    <property type="protein sequence ID" value="GIF59283.1"/>
    <property type="molecule type" value="Genomic_DNA"/>
</dbReference>
<accession>A0ABQ4C938</accession>
<organism evidence="1 2">
    <name type="scientific">Asanoa iriomotensis</name>
    <dbReference type="NCBI Taxonomy" id="234613"/>
    <lineage>
        <taxon>Bacteria</taxon>
        <taxon>Bacillati</taxon>
        <taxon>Actinomycetota</taxon>
        <taxon>Actinomycetes</taxon>
        <taxon>Micromonosporales</taxon>
        <taxon>Micromonosporaceae</taxon>
        <taxon>Asanoa</taxon>
    </lineage>
</organism>
<evidence type="ECO:0000313" key="2">
    <source>
        <dbReference type="Proteomes" id="UP000624325"/>
    </source>
</evidence>
<evidence type="ECO:0000313" key="1">
    <source>
        <dbReference type="EMBL" id="GIF59283.1"/>
    </source>
</evidence>
<name>A0ABQ4C938_9ACTN</name>
<keyword evidence="2" id="KW-1185">Reference proteome</keyword>
<reference evidence="1 2" key="1">
    <citation type="submission" date="2021-01" db="EMBL/GenBank/DDBJ databases">
        <title>Whole genome shotgun sequence of Asanoa iriomotensis NBRC 100142.</title>
        <authorList>
            <person name="Komaki H."/>
            <person name="Tamura T."/>
        </authorList>
    </citation>
    <scope>NUCLEOTIDE SEQUENCE [LARGE SCALE GENOMIC DNA]</scope>
    <source>
        <strain evidence="1 2">NBRC 100142</strain>
    </source>
</reference>
<gene>
    <name evidence="1" type="ORF">Air01nite_53780</name>
</gene>
<protein>
    <submittedName>
        <fullName evidence="1">Uncharacterized protein</fullName>
    </submittedName>
</protein>